<dbReference type="SMART" id="SM00741">
    <property type="entry name" value="SapB"/>
    <property type="match status" value="1"/>
</dbReference>
<dbReference type="InterPro" id="IPR011001">
    <property type="entry name" value="Saposin-like"/>
</dbReference>
<keyword evidence="1" id="KW-1015">Disulfide bond</keyword>
<dbReference type="Proteomes" id="UP000095282">
    <property type="component" value="Unplaced"/>
</dbReference>
<dbReference type="PROSITE" id="PS50015">
    <property type="entry name" value="SAP_B"/>
    <property type="match status" value="1"/>
</dbReference>
<feature type="chain" id="PRO_5009307936" evidence="2">
    <location>
        <begin position="18"/>
        <end position="260"/>
    </location>
</feature>
<evidence type="ECO:0000313" key="5">
    <source>
        <dbReference type="WBParaSite" id="Csp11.Scaffold629.g11593.t1"/>
    </source>
</evidence>
<proteinExistence type="predicted"/>
<name>A0A1I7TTE2_9PELO</name>
<dbReference type="eggNOG" id="ENOG502SG84">
    <property type="taxonomic scope" value="Eukaryota"/>
</dbReference>
<dbReference type="AlphaFoldDB" id="A0A1I7TTE2"/>
<dbReference type="WBParaSite" id="Csp11.Scaffold629.g11593.t1">
    <property type="protein sequence ID" value="Csp11.Scaffold629.g11593.t1"/>
    <property type="gene ID" value="Csp11.Scaffold629.g11593"/>
</dbReference>
<organism evidence="4 5">
    <name type="scientific">Caenorhabditis tropicalis</name>
    <dbReference type="NCBI Taxonomy" id="1561998"/>
    <lineage>
        <taxon>Eukaryota</taxon>
        <taxon>Metazoa</taxon>
        <taxon>Ecdysozoa</taxon>
        <taxon>Nematoda</taxon>
        <taxon>Chromadorea</taxon>
        <taxon>Rhabditida</taxon>
        <taxon>Rhabditina</taxon>
        <taxon>Rhabditomorpha</taxon>
        <taxon>Rhabditoidea</taxon>
        <taxon>Rhabditidae</taxon>
        <taxon>Peloderinae</taxon>
        <taxon>Caenorhabditis</taxon>
    </lineage>
</organism>
<feature type="domain" description="Saposin B-type" evidence="3">
    <location>
        <begin position="172"/>
        <end position="260"/>
    </location>
</feature>
<keyword evidence="4" id="KW-1185">Reference proteome</keyword>
<dbReference type="Gene3D" id="1.10.225.10">
    <property type="entry name" value="Saposin-like"/>
    <property type="match status" value="1"/>
</dbReference>
<dbReference type="STRING" id="1561998.A0A1I7TTE2"/>
<evidence type="ECO:0000313" key="4">
    <source>
        <dbReference type="Proteomes" id="UP000095282"/>
    </source>
</evidence>
<protein>
    <submittedName>
        <fullName evidence="5">Saposin B-type domain-containing protein</fullName>
    </submittedName>
</protein>
<evidence type="ECO:0000256" key="1">
    <source>
        <dbReference type="ARBA" id="ARBA00023157"/>
    </source>
</evidence>
<dbReference type="InterPro" id="IPR008139">
    <property type="entry name" value="SaposinB_dom"/>
</dbReference>
<feature type="signal peptide" evidence="2">
    <location>
        <begin position="1"/>
        <end position="17"/>
    </location>
</feature>
<dbReference type="SUPFAM" id="SSF47862">
    <property type="entry name" value="Saposin"/>
    <property type="match status" value="1"/>
</dbReference>
<reference evidence="5" key="1">
    <citation type="submission" date="2016-11" db="UniProtKB">
        <authorList>
            <consortium name="WormBaseParasite"/>
        </authorList>
    </citation>
    <scope>IDENTIFICATION</scope>
</reference>
<evidence type="ECO:0000256" key="2">
    <source>
        <dbReference type="SAM" id="SignalP"/>
    </source>
</evidence>
<sequence length="260" mass="29047">MIYRFLFLSVLFINVTGFTEQKFNESDFELIQQFLGLSFQSFNFPDFLNPDKADSDTSQEIKKQIKGENLINIGLPTLPNLLPTALPKLPTIKIPDIIPKTLPTLAPIKLPTVNLPTLPHLLPTAIPTINIIPKSLPTLPPFKIPTIKLPTLPHILPTAFPTLFPNPIPSEGNLICDICENAVTVVKARFFKLEKAVRSKLSDFLGAVCDTLMKIPATMILATPCNVFKLKVIENVFNKLDKFEDSIEPKSFCKHVPFCK</sequence>
<accession>A0A1I7TTE2</accession>
<keyword evidence="2" id="KW-0732">Signal</keyword>
<evidence type="ECO:0000259" key="3">
    <source>
        <dbReference type="PROSITE" id="PS50015"/>
    </source>
</evidence>